<evidence type="ECO:0000313" key="3">
    <source>
        <dbReference type="Proteomes" id="UP000605846"/>
    </source>
</evidence>
<dbReference type="Proteomes" id="UP000605846">
    <property type="component" value="Unassembled WGS sequence"/>
</dbReference>
<accession>A0A8H7ELS1</accession>
<protein>
    <recommendedName>
        <fullName evidence="1">N-acetyltransferase domain-containing protein</fullName>
    </recommendedName>
</protein>
<organism evidence="2 3">
    <name type="scientific">Apophysomyces ossiformis</name>
    <dbReference type="NCBI Taxonomy" id="679940"/>
    <lineage>
        <taxon>Eukaryota</taxon>
        <taxon>Fungi</taxon>
        <taxon>Fungi incertae sedis</taxon>
        <taxon>Mucoromycota</taxon>
        <taxon>Mucoromycotina</taxon>
        <taxon>Mucoromycetes</taxon>
        <taxon>Mucorales</taxon>
        <taxon>Mucorineae</taxon>
        <taxon>Mucoraceae</taxon>
        <taxon>Apophysomyces</taxon>
    </lineage>
</organism>
<dbReference type="InterPro" id="IPR000182">
    <property type="entry name" value="GNAT_dom"/>
</dbReference>
<dbReference type="AlphaFoldDB" id="A0A8H7ELS1"/>
<dbReference type="OrthoDB" id="2744543at2759"/>
<proteinExistence type="predicted"/>
<sequence length="270" mass="30705">MVYQQDILRLNHCLFTRLAGTTLVRDDAVLAINPRNPGHQQSNLCFRLRLHEHLQDTFDPFLRETLAIFEQAGIQPRYIIDDLATPSVEALVHAFEQAGFHVERDYDVIMSRDPDHSNSSTMTQDTVREDIVRKATMQDHKALCALFGKAFGYEDTEWLIYKVRCQLEDPTTFPTYVIEQEGQVVSATILNLPPGLPIGHVNVCATLPGYQGQGLAKKCLDYALNKASQGRKMYLEVYDEISHAQRMYQQLGFKIEGTMAVFPAIKKDQK</sequence>
<dbReference type="InterPro" id="IPR016181">
    <property type="entry name" value="Acyl_CoA_acyltransferase"/>
</dbReference>
<evidence type="ECO:0000313" key="2">
    <source>
        <dbReference type="EMBL" id="KAF7721608.1"/>
    </source>
</evidence>
<dbReference type="GO" id="GO:0016747">
    <property type="term" value="F:acyltransferase activity, transferring groups other than amino-acyl groups"/>
    <property type="evidence" value="ECO:0007669"/>
    <property type="project" value="InterPro"/>
</dbReference>
<dbReference type="CDD" id="cd04301">
    <property type="entry name" value="NAT_SF"/>
    <property type="match status" value="1"/>
</dbReference>
<evidence type="ECO:0000259" key="1">
    <source>
        <dbReference type="PROSITE" id="PS51186"/>
    </source>
</evidence>
<keyword evidence="3" id="KW-1185">Reference proteome</keyword>
<dbReference type="EMBL" id="JABAYA010000249">
    <property type="protein sequence ID" value="KAF7721608.1"/>
    <property type="molecule type" value="Genomic_DNA"/>
</dbReference>
<dbReference type="Gene3D" id="3.40.630.30">
    <property type="match status" value="1"/>
</dbReference>
<name>A0A8H7ELS1_9FUNG</name>
<comment type="caution">
    <text evidence="2">The sequence shown here is derived from an EMBL/GenBank/DDBJ whole genome shotgun (WGS) entry which is preliminary data.</text>
</comment>
<dbReference type="SUPFAM" id="SSF55729">
    <property type="entry name" value="Acyl-CoA N-acyltransferases (Nat)"/>
    <property type="match status" value="1"/>
</dbReference>
<dbReference type="Pfam" id="PF00583">
    <property type="entry name" value="Acetyltransf_1"/>
    <property type="match status" value="1"/>
</dbReference>
<reference evidence="2" key="1">
    <citation type="submission" date="2020-01" db="EMBL/GenBank/DDBJ databases">
        <title>Genome Sequencing of Three Apophysomyces-Like Fungal Strains Confirms a Novel Fungal Genus in the Mucoromycota with divergent Burkholderia-like Endosymbiotic Bacteria.</title>
        <authorList>
            <person name="Stajich J.E."/>
            <person name="Macias A.M."/>
            <person name="Carter-House D."/>
            <person name="Lovett B."/>
            <person name="Kasson L.R."/>
            <person name="Berry K."/>
            <person name="Grigoriev I."/>
            <person name="Chang Y."/>
            <person name="Spatafora J."/>
            <person name="Kasson M.T."/>
        </authorList>
    </citation>
    <scope>NUCLEOTIDE SEQUENCE</scope>
    <source>
        <strain evidence="2">NRRL A-21654</strain>
    </source>
</reference>
<dbReference type="PROSITE" id="PS51186">
    <property type="entry name" value="GNAT"/>
    <property type="match status" value="1"/>
</dbReference>
<gene>
    <name evidence="2" type="ORF">EC973_004381</name>
</gene>
<feature type="domain" description="N-acetyltransferase" evidence="1">
    <location>
        <begin position="130"/>
        <end position="270"/>
    </location>
</feature>